<reference evidence="2 3" key="1">
    <citation type="journal article" date="2011" name="Stand. Genomic Sci.">
        <title>Complete genome sequence of Treponema succinifaciens type strain (6091).</title>
        <authorList>
            <person name="Han C."/>
            <person name="Gronow S."/>
            <person name="Teshima H."/>
            <person name="Lapidus A."/>
            <person name="Nolan M."/>
            <person name="Lucas S."/>
            <person name="Hammon N."/>
            <person name="Deshpande S."/>
            <person name="Cheng J.F."/>
            <person name="Zeytun A."/>
            <person name="Tapia R."/>
            <person name="Goodwin L."/>
            <person name="Pitluck S."/>
            <person name="Liolios K."/>
            <person name="Pagani I."/>
            <person name="Ivanova N."/>
            <person name="Mavromatis K."/>
            <person name="Mikhailova N."/>
            <person name="Huntemann M."/>
            <person name="Pati A."/>
            <person name="Chen A."/>
            <person name="Palaniappan K."/>
            <person name="Land M."/>
            <person name="Hauser L."/>
            <person name="Brambilla E.M."/>
            <person name="Rohde M."/>
            <person name="Goker M."/>
            <person name="Woyke T."/>
            <person name="Bristow J."/>
            <person name="Eisen J.A."/>
            <person name="Markowitz V."/>
            <person name="Hugenholtz P."/>
            <person name="Kyrpides N.C."/>
            <person name="Klenk H.P."/>
            <person name="Detter J.C."/>
        </authorList>
    </citation>
    <scope>NUCLEOTIDE SEQUENCE [LARGE SCALE GENOMIC DNA]</scope>
    <source>
        <strain evidence="3">ATCC 33096 / DSM 2489 / 6091</strain>
    </source>
</reference>
<feature type="transmembrane region" description="Helical" evidence="1">
    <location>
        <begin position="134"/>
        <end position="154"/>
    </location>
</feature>
<protein>
    <submittedName>
        <fullName evidence="2">Heptaprenyl diphosphate synthase component I</fullName>
    </submittedName>
</protein>
<feature type="transmembrane region" description="Helical" evidence="1">
    <location>
        <begin position="229"/>
        <end position="247"/>
    </location>
</feature>
<dbReference type="Proteomes" id="UP000006852">
    <property type="component" value="Chromosome"/>
</dbReference>
<feature type="transmembrane region" description="Helical" evidence="1">
    <location>
        <begin position="56"/>
        <end position="75"/>
    </location>
</feature>
<dbReference type="Gene3D" id="1.10.1760.20">
    <property type="match status" value="1"/>
</dbReference>
<dbReference type="eggNOG" id="COG4769">
    <property type="taxonomic scope" value="Bacteria"/>
</dbReference>
<feature type="transmembrane region" description="Helical" evidence="1">
    <location>
        <begin position="184"/>
        <end position="200"/>
    </location>
</feature>
<reference evidence="3" key="2">
    <citation type="submission" date="2011-04" db="EMBL/GenBank/DDBJ databases">
        <title>The complete genome of chromosome of Treponema succinifaciens DSM 2489.</title>
        <authorList>
            <person name="Lucas S."/>
            <person name="Copeland A."/>
            <person name="Lapidus A."/>
            <person name="Bruce D."/>
            <person name="Goodwin L."/>
            <person name="Pitluck S."/>
            <person name="Peters L."/>
            <person name="Kyrpides N."/>
            <person name="Mavromatis K."/>
            <person name="Ivanova N."/>
            <person name="Ovchinnikova G."/>
            <person name="Teshima H."/>
            <person name="Detter J.C."/>
            <person name="Tapia R."/>
            <person name="Han C."/>
            <person name="Land M."/>
            <person name="Hauser L."/>
            <person name="Markowitz V."/>
            <person name="Cheng J.-F."/>
            <person name="Hugenholtz P."/>
            <person name="Woyke T."/>
            <person name="Wu D."/>
            <person name="Gronow S."/>
            <person name="Wellnitz S."/>
            <person name="Brambilla E."/>
            <person name="Klenk H.-P."/>
            <person name="Eisen J.A."/>
        </authorList>
    </citation>
    <scope>NUCLEOTIDE SEQUENCE [LARGE SCALE GENOMIC DNA]</scope>
    <source>
        <strain evidence="3">ATCC 33096 / DSM 2489 / 6091</strain>
    </source>
</reference>
<dbReference type="KEGG" id="tsu:Tresu_0822"/>
<feature type="transmembrane region" description="Helical" evidence="1">
    <location>
        <begin position="32"/>
        <end position="49"/>
    </location>
</feature>
<keyword evidence="1" id="KW-1133">Transmembrane helix</keyword>
<sequence length="338" mass="38248">MEKIDWNKIAFFSALCFFLSALEYAVPKPLPFFKIGFANLPILISLSVLKKKETMLLVFLKIFLQAVISGTLFSYVFVFSFAGSVASGLFMMLAYFIFRSKISFIGISVCGGLANNVAQIFLAGIFMFGSNVKFIAPPMLCASFFTSLSLGSFAENFCRKSVWFNELVLKSPVKIDSTFSEIEKVNFFYVFLSAIGFSVLTFRNSVFEIYFVVVLFVFLGFIKKRTLKIFPSVLLIFFIVFFSLFSPHGKILFSFGKLNITLGALNLGLAKAGRLCGFVFISQFVISKNIFFHGRAGKFFSNVMSYFSKLTETKIRLKKENFISQIDSRLCKVWQNEI</sequence>
<keyword evidence="3" id="KW-1185">Reference proteome</keyword>
<evidence type="ECO:0000313" key="2">
    <source>
        <dbReference type="EMBL" id="AEB13750.1"/>
    </source>
</evidence>
<dbReference type="HOGENOM" id="CLU_044846_0_0_12"/>
<dbReference type="InterPro" id="IPR010898">
    <property type="entry name" value="Hpre_diP_synth_I"/>
</dbReference>
<dbReference type="EMBL" id="CP002631">
    <property type="protein sequence ID" value="AEB13750.1"/>
    <property type="molecule type" value="Genomic_DNA"/>
</dbReference>
<feature type="transmembrane region" description="Helical" evidence="1">
    <location>
        <begin position="105"/>
        <end position="128"/>
    </location>
</feature>
<evidence type="ECO:0000256" key="1">
    <source>
        <dbReference type="SAM" id="Phobius"/>
    </source>
</evidence>
<organism evidence="2 3">
    <name type="scientific">Treponema succinifaciens (strain ATCC 33096 / DSM 2489 / 6091)</name>
    <dbReference type="NCBI Taxonomy" id="869209"/>
    <lineage>
        <taxon>Bacteria</taxon>
        <taxon>Pseudomonadati</taxon>
        <taxon>Spirochaetota</taxon>
        <taxon>Spirochaetia</taxon>
        <taxon>Spirochaetales</taxon>
        <taxon>Treponemataceae</taxon>
        <taxon>Treponema</taxon>
    </lineage>
</organism>
<name>F2NXZ9_TRES6</name>
<keyword evidence="1" id="KW-0472">Membrane</keyword>
<feature type="transmembrane region" description="Helical" evidence="1">
    <location>
        <begin position="9"/>
        <end position="26"/>
    </location>
</feature>
<keyword evidence="1" id="KW-0812">Transmembrane</keyword>
<feature type="transmembrane region" description="Helical" evidence="1">
    <location>
        <begin position="206"/>
        <end position="222"/>
    </location>
</feature>
<gene>
    <name evidence="2" type="ordered locus">Tresu_0822</name>
</gene>
<dbReference type="GeneID" id="302999914"/>
<dbReference type="Pfam" id="PF07456">
    <property type="entry name" value="Hpre_diP_synt_I"/>
    <property type="match status" value="1"/>
</dbReference>
<dbReference type="OrthoDB" id="307757at2"/>
<evidence type="ECO:0000313" key="3">
    <source>
        <dbReference type="Proteomes" id="UP000006852"/>
    </source>
</evidence>
<dbReference type="AlphaFoldDB" id="F2NXZ9"/>
<dbReference type="STRING" id="869209.Tresu_0822"/>
<proteinExistence type="predicted"/>
<dbReference type="RefSeq" id="WP_013701043.1">
    <property type="nucleotide sequence ID" value="NC_015385.1"/>
</dbReference>
<feature type="transmembrane region" description="Helical" evidence="1">
    <location>
        <begin position="81"/>
        <end position="98"/>
    </location>
</feature>
<accession>F2NXZ9</accession>